<sequence length="380" mass="43336">MKLRTVVQLGVTLSVVLFCAAVAFYGFTKLKLTDKSREIDLFSLVPADCIGVLESDNINYYLGEFPELNYAEELGRFHFPGLFNYLLGGLNEYTTLTAHGLSSKMSRVVVSFHAPGTARDQVVYFRMGADDKETLRDMLRKKMPENFRPKSERYRGKQICIYPLRNQDFLAVYSEEGFYVVSYQKSLIEKVIDAQTDAAQSLAHHPVFAQALQKKKSHNFLTLYGRTPSMPFLQEHNGCWSEFDFHMNSDVVYLTGETFMPDSCDCLTRMEEKLASVPNVVEDSLVLSADPAVMNGYMDAALEEMDHTLFNECVANMSREAKFMLVADMQKVANESEEFRAYLPKFLLENAPLFQNFILSTQLSVVEDKLLHMMVLTYKL</sequence>
<name>J9FWC0_9ZZZZ</name>
<feature type="transmembrane region" description="Helical" evidence="1">
    <location>
        <begin position="6"/>
        <end position="27"/>
    </location>
</feature>
<keyword evidence="1" id="KW-0472">Membrane</keyword>
<dbReference type="AlphaFoldDB" id="J9FWC0"/>
<comment type="caution">
    <text evidence="2">The sequence shown here is derived from an EMBL/GenBank/DDBJ whole genome shotgun (WGS) entry which is preliminary data.</text>
</comment>
<proteinExistence type="predicted"/>
<reference evidence="2" key="1">
    <citation type="journal article" date="2012" name="PLoS ONE">
        <title>Gene sets for utilization of primary and secondary nutrition supplies in the distal gut of endangered iberian lynx.</title>
        <authorList>
            <person name="Alcaide M."/>
            <person name="Messina E."/>
            <person name="Richter M."/>
            <person name="Bargiela R."/>
            <person name="Peplies J."/>
            <person name="Huws S.A."/>
            <person name="Newbold C.J."/>
            <person name="Golyshin P.N."/>
            <person name="Simon M.A."/>
            <person name="Lopez G."/>
            <person name="Yakimov M.M."/>
            <person name="Ferrer M."/>
        </authorList>
    </citation>
    <scope>NUCLEOTIDE SEQUENCE</scope>
</reference>
<gene>
    <name evidence="2" type="ORF">EVA_13065</name>
</gene>
<keyword evidence="1" id="KW-0812">Transmembrane</keyword>
<evidence type="ECO:0008006" key="3">
    <source>
        <dbReference type="Google" id="ProtNLM"/>
    </source>
</evidence>
<evidence type="ECO:0000256" key="1">
    <source>
        <dbReference type="SAM" id="Phobius"/>
    </source>
</evidence>
<keyword evidence="1" id="KW-1133">Transmembrane helix</keyword>
<accession>J9FWC0</accession>
<dbReference type="EMBL" id="AMCI01004084">
    <property type="protein sequence ID" value="EJW98823.1"/>
    <property type="molecule type" value="Genomic_DNA"/>
</dbReference>
<protein>
    <recommendedName>
        <fullName evidence="3">DUF3352 domain-containing protein</fullName>
    </recommendedName>
</protein>
<evidence type="ECO:0000313" key="2">
    <source>
        <dbReference type="EMBL" id="EJW98823.1"/>
    </source>
</evidence>
<organism evidence="2">
    <name type="scientific">gut metagenome</name>
    <dbReference type="NCBI Taxonomy" id="749906"/>
    <lineage>
        <taxon>unclassified sequences</taxon>
        <taxon>metagenomes</taxon>
        <taxon>organismal metagenomes</taxon>
    </lineage>
</organism>